<organism evidence="5 6">
    <name type="scientific">Pleomorphomonas diazotrophica</name>
    <dbReference type="NCBI Taxonomy" id="1166257"/>
    <lineage>
        <taxon>Bacteria</taxon>
        <taxon>Pseudomonadati</taxon>
        <taxon>Pseudomonadota</taxon>
        <taxon>Alphaproteobacteria</taxon>
        <taxon>Hyphomicrobiales</taxon>
        <taxon>Pleomorphomonadaceae</taxon>
        <taxon>Pleomorphomonas</taxon>
    </lineage>
</organism>
<dbReference type="SUPFAM" id="SSF53850">
    <property type="entry name" value="Periplasmic binding protein-like II"/>
    <property type="match status" value="1"/>
</dbReference>
<reference evidence="5 6" key="1">
    <citation type="submission" date="2017-12" db="EMBL/GenBank/DDBJ databases">
        <title>Anaerobic carbon monoxide metabolism by Pleomorphomonas carboxyditropha sp. nov., a new mesophilic hydrogenogenic carboxidotroph.</title>
        <authorList>
            <person name="Esquivel-Elizondo S."/>
            <person name="Krajmalnik-Brown R."/>
        </authorList>
    </citation>
    <scope>NUCLEOTIDE SEQUENCE [LARGE SCALE GENOMIC DNA]</scope>
    <source>
        <strain evidence="5 6">R5-392</strain>
    </source>
</reference>
<dbReference type="Proteomes" id="UP000233491">
    <property type="component" value="Unassembled WGS sequence"/>
</dbReference>
<dbReference type="InterPro" id="IPR000914">
    <property type="entry name" value="SBP_5_dom"/>
</dbReference>
<comment type="subcellular location">
    <subcellularLocation>
        <location evidence="1">Periplasm</location>
    </subcellularLocation>
</comment>
<keyword evidence="6" id="KW-1185">Reference proteome</keyword>
<evidence type="ECO:0000256" key="3">
    <source>
        <dbReference type="SAM" id="SignalP"/>
    </source>
</evidence>
<evidence type="ECO:0000313" key="5">
    <source>
        <dbReference type="EMBL" id="PKR89571.1"/>
    </source>
</evidence>
<keyword evidence="3" id="KW-0732">Signal</keyword>
<evidence type="ECO:0000259" key="4">
    <source>
        <dbReference type="Pfam" id="PF00496"/>
    </source>
</evidence>
<dbReference type="GO" id="GO:0030288">
    <property type="term" value="C:outer membrane-bounded periplasmic space"/>
    <property type="evidence" value="ECO:0007669"/>
    <property type="project" value="UniProtKB-ARBA"/>
</dbReference>
<dbReference type="Gene3D" id="3.40.190.10">
    <property type="entry name" value="Periplasmic binding protein-like II"/>
    <property type="match status" value="1"/>
</dbReference>
<comment type="caution">
    <text evidence="5">The sequence shown here is derived from an EMBL/GenBank/DDBJ whole genome shotgun (WGS) entry which is preliminary data.</text>
</comment>
<dbReference type="GO" id="GO:0043190">
    <property type="term" value="C:ATP-binding cassette (ABC) transporter complex"/>
    <property type="evidence" value="ECO:0007669"/>
    <property type="project" value="InterPro"/>
</dbReference>
<dbReference type="PIRSF" id="PIRSF002741">
    <property type="entry name" value="MppA"/>
    <property type="match status" value="1"/>
</dbReference>
<evidence type="ECO:0000256" key="2">
    <source>
        <dbReference type="ARBA" id="ARBA00005695"/>
    </source>
</evidence>
<gene>
    <name evidence="5" type="ORF">CXZ10_09375</name>
</gene>
<evidence type="ECO:0000313" key="6">
    <source>
        <dbReference type="Proteomes" id="UP000233491"/>
    </source>
</evidence>
<comment type="similarity">
    <text evidence="2">Belongs to the bacterial solute-binding protein 5 family.</text>
</comment>
<feature type="signal peptide" evidence="3">
    <location>
        <begin position="1"/>
        <end position="28"/>
    </location>
</feature>
<dbReference type="InterPro" id="IPR006311">
    <property type="entry name" value="TAT_signal"/>
</dbReference>
<dbReference type="CDD" id="cd08509">
    <property type="entry name" value="PBP2_TmCBP_oligosaccharides_like"/>
    <property type="match status" value="1"/>
</dbReference>
<feature type="chain" id="PRO_5015065827" evidence="3">
    <location>
        <begin position="29"/>
        <end position="572"/>
    </location>
</feature>
<evidence type="ECO:0000256" key="1">
    <source>
        <dbReference type="ARBA" id="ARBA00004418"/>
    </source>
</evidence>
<dbReference type="PANTHER" id="PTHR30290">
    <property type="entry name" value="PERIPLASMIC BINDING COMPONENT OF ABC TRANSPORTER"/>
    <property type="match status" value="1"/>
</dbReference>
<dbReference type="Gene3D" id="3.90.76.10">
    <property type="entry name" value="Dipeptide-binding Protein, Domain 1"/>
    <property type="match status" value="1"/>
</dbReference>
<accession>A0A1I4VNX0</accession>
<dbReference type="OrthoDB" id="9803988at2"/>
<dbReference type="AlphaFoldDB" id="A0A1I4VNX0"/>
<feature type="domain" description="Solute-binding protein family 5" evidence="4">
    <location>
        <begin position="81"/>
        <end position="462"/>
    </location>
</feature>
<dbReference type="GO" id="GO:1904680">
    <property type="term" value="F:peptide transmembrane transporter activity"/>
    <property type="evidence" value="ECO:0007669"/>
    <property type="project" value="TreeGrafter"/>
</dbReference>
<sequence length="572" mass="64313">MSFGINRRTFTVVSAAALMATVAGTALAQSGEYPRNETLYMSGAQWGNIIGFNPYFGNFANGLIGLVNETLFRYDPIADKYINWLAEKGDWESPTVFKLTIRSGIKWSDGDDFTAEDVKWNIDLGKLPTIWWTDLYKSIKSVETSGNTVTVTFEGTPNYQAWQNALWNIPMMKPSQWKDHANETDITSWTPEEPIGTGPYVFDKAGYDPTTRVVWTKTPDGWWASKAGISPDPKPKYIIDLVNSSNNVALGLLLSGKQDLNNNFLPGVATLISGGYGLHTYYDKPPYMLPAVTSWLLPNTKKAPLDDAAFRRALAFAINTDQIAKVDYGNVVLPASPTGLLPVWDKYIDKEAVKQHGFSYDPKKSAEILDAAGYKKGADGFYQTPKGEPIDLKIEVPSGWSDWMQAVQMISADAKAVGIKITPKYPDFNTYQSQRNTGNFDLMIENSQPLSDTPYTYYRYLYQLPILSSQTNYNFARFEDKEAWDLTVQLAKTPRTDIEKMKEITAKLQVSFMDQLPMIPLWYNGAWAQMSTTTWKNWPADGTDRQFIPISWRGWLQMTGLDTITHLEPAGE</sequence>
<name>A0A1I4VNX0_9HYPH</name>
<dbReference type="EMBL" id="PJNW01000005">
    <property type="protein sequence ID" value="PKR89571.1"/>
    <property type="molecule type" value="Genomic_DNA"/>
</dbReference>
<protein>
    <submittedName>
        <fullName evidence="5">ABC transporter substrate-binding protein</fullName>
    </submittedName>
</protein>
<proteinExistence type="inferred from homology"/>
<dbReference type="PROSITE" id="PS51318">
    <property type="entry name" value="TAT"/>
    <property type="match status" value="1"/>
</dbReference>
<dbReference type="GO" id="GO:0015833">
    <property type="term" value="P:peptide transport"/>
    <property type="evidence" value="ECO:0007669"/>
    <property type="project" value="TreeGrafter"/>
</dbReference>
<dbReference type="InterPro" id="IPR039424">
    <property type="entry name" value="SBP_5"/>
</dbReference>
<dbReference type="Pfam" id="PF00496">
    <property type="entry name" value="SBP_bac_5"/>
    <property type="match status" value="1"/>
</dbReference>
<dbReference type="InterPro" id="IPR030678">
    <property type="entry name" value="Peptide/Ni-bd"/>
</dbReference>
<dbReference type="RefSeq" id="WP_101288879.1">
    <property type="nucleotide sequence ID" value="NZ_FOUQ01000012.1"/>
</dbReference>
<dbReference type="PANTHER" id="PTHR30290:SF82">
    <property type="entry name" value="ABC-TYPE DIPEPTIDE_OLIGOPEPTIDE TRANSPORT SYSTEM, PERIPLASMIC COMPONENT"/>
    <property type="match status" value="1"/>
</dbReference>
<dbReference type="Gene3D" id="3.10.105.10">
    <property type="entry name" value="Dipeptide-binding Protein, Domain 3"/>
    <property type="match status" value="1"/>
</dbReference>